<proteinExistence type="predicted"/>
<protein>
    <submittedName>
        <fullName evidence="3">PB1 domain-containing protein</fullName>
    </submittedName>
</protein>
<dbReference type="InterPro" id="IPR035127">
    <property type="entry name" value="SL4P"/>
</dbReference>
<evidence type="ECO:0000313" key="2">
    <source>
        <dbReference type="Proteomes" id="UP000035642"/>
    </source>
</evidence>
<sequence>MTEPVGESKTVVFKPHFAIPPQFTIHYKDKEELFRSFKSKLDEWNIPLRATYFVDRDGDHIEIKDADVLLAIAMATYQVMRITVRDEVDITDSCSEFSEMVGKRKLKKSQRSDRGRGRDRTRRCGRPHSRDSADAGHIRKCCEFWPSNYEPPLFWCPSYGRPPMFCPLNRFYFSMDVGYGCDPFFGLSHDHGRHQGDAMRGHFHGC</sequence>
<dbReference type="Proteomes" id="UP000035642">
    <property type="component" value="Unassembled WGS sequence"/>
</dbReference>
<keyword evidence="2" id="KW-1185">Reference proteome</keyword>
<evidence type="ECO:0000256" key="1">
    <source>
        <dbReference type="SAM" id="MobiDB-lite"/>
    </source>
</evidence>
<name>A0A0K0D3S1_ANGCA</name>
<reference evidence="3" key="2">
    <citation type="submission" date="2017-02" db="UniProtKB">
        <authorList>
            <consortium name="WormBaseParasite"/>
        </authorList>
    </citation>
    <scope>IDENTIFICATION</scope>
</reference>
<dbReference type="STRING" id="6313.A0A0K0D3S1"/>
<reference evidence="2" key="1">
    <citation type="submission" date="2012-09" db="EMBL/GenBank/DDBJ databases">
        <authorList>
            <person name="Martin A.A."/>
        </authorList>
    </citation>
    <scope>NUCLEOTIDE SEQUENCE</scope>
</reference>
<evidence type="ECO:0000313" key="3">
    <source>
        <dbReference type="WBParaSite" id="ACAC_0000471601-mRNA-1"/>
    </source>
</evidence>
<accession>A0A0K0D3S1</accession>
<dbReference type="Pfam" id="PF17618">
    <property type="entry name" value="SL4P"/>
    <property type="match status" value="1"/>
</dbReference>
<feature type="region of interest" description="Disordered" evidence="1">
    <location>
        <begin position="101"/>
        <end position="133"/>
    </location>
</feature>
<organism evidence="2 3">
    <name type="scientific">Angiostrongylus cantonensis</name>
    <name type="common">Rat lungworm</name>
    <dbReference type="NCBI Taxonomy" id="6313"/>
    <lineage>
        <taxon>Eukaryota</taxon>
        <taxon>Metazoa</taxon>
        <taxon>Ecdysozoa</taxon>
        <taxon>Nematoda</taxon>
        <taxon>Chromadorea</taxon>
        <taxon>Rhabditida</taxon>
        <taxon>Rhabditina</taxon>
        <taxon>Rhabditomorpha</taxon>
        <taxon>Strongyloidea</taxon>
        <taxon>Metastrongylidae</taxon>
        <taxon>Angiostrongylus</taxon>
    </lineage>
</organism>
<dbReference type="AlphaFoldDB" id="A0A0K0D3S1"/>
<dbReference type="WBParaSite" id="ACAC_0000471601-mRNA-1">
    <property type="protein sequence ID" value="ACAC_0000471601-mRNA-1"/>
    <property type="gene ID" value="ACAC_0000471601"/>
</dbReference>